<organism evidence="1">
    <name type="scientific">Zea mays</name>
    <name type="common">Maize</name>
    <dbReference type="NCBI Taxonomy" id="4577"/>
    <lineage>
        <taxon>Eukaryota</taxon>
        <taxon>Viridiplantae</taxon>
        <taxon>Streptophyta</taxon>
        <taxon>Embryophyta</taxon>
        <taxon>Tracheophyta</taxon>
        <taxon>Spermatophyta</taxon>
        <taxon>Magnoliopsida</taxon>
        <taxon>Liliopsida</taxon>
        <taxon>Poales</taxon>
        <taxon>Poaceae</taxon>
        <taxon>PACMAD clade</taxon>
        <taxon>Panicoideae</taxon>
        <taxon>Andropogonodae</taxon>
        <taxon>Andropogoneae</taxon>
        <taxon>Tripsacinae</taxon>
        <taxon>Zea</taxon>
    </lineage>
</organism>
<proteinExistence type="evidence at transcript level"/>
<dbReference type="EMBL" id="BT065545">
    <property type="protein sequence ID" value="ACN31421.1"/>
    <property type="molecule type" value="mRNA"/>
</dbReference>
<dbReference type="AlphaFoldDB" id="C0PB76"/>
<protein>
    <submittedName>
        <fullName evidence="1">Uncharacterized protein</fullName>
    </submittedName>
</protein>
<accession>C0PB76</accession>
<reference evidence="1" key="2">
    <citation type="submission" date="2012-06" db="EMBL/GenBank/DDBJ databases">
        <authorList>
            <person name="Yu Y."/>
            <person name="Currie J."/>
            <person name="Lomeli R."/>
            <person name="Angelova A."/>
            <person name="Collura K."/>
            <person name="Wissotski M."/>
            <person name="Campos D."/>
            <person name="Kudrna D."/>
            <person name="Golser W."/>
            <person name="Ashely E."/>
            <person name="Descour A."/>
            <person name="Fernandes J."/>
            <person name="Soderlund C."/>
            <person name="Walbot V."/>
        </authorList>
    </citation>
    <scope>NUCLEOTIDE SEQUENCE</scope>
    <source>
        <strain evidence="1">B73</strain>
    </source>
</reference>
<name>C0PB76_MAIZE</name>
<reference evidence="1" key="1">
    <citation type="journal article" date="2009" name="PLoS Genet.">
        <title>Sequencing, mapping, and analysis of 27,455 maize full-length cDNAs.</title>
        <authorList>
            <person name="Soderlund C."/>
            <person name="Descour A."/>
            <person name="Kudrna D."/>
            <person name="Bomhoff M."/>
            <person name="Boyd L."/>
            <person name="Currie J."/>
            <person name="Angelova A."/>
            <person name="Collura K."/>
            <person name="Wissotski M."/>
            <person name="Ashley E."/>
            <person name="Morrow D."/>
            <person name="Fernandes J."/>
            <person name="Walbot V."/>
            <person name="Yu Y."/>
        </authorList>
    </citation>
    <scope>NUCLEOTIDE SEQUENCE</scope>
    <source>
        <strain evidence="1">B73</strain>
    </source>
</reference>
<sequence>MCHRYHNSGMAFIFLSLSKQKVTAIGSSCIEQCNMSRLHLDHSLFFVNT</sequence>
<evidence type="ECO:0000313" key="1">
    <source>
        <dbReference type="EMBL" id="ACN31421.1"/>
    </source>
</evidence>